<accession>A0A7W8Z6G2</accession>
<dbReference type="EMBL" id="JACHBR010000001">
    <property type="protein sequence ID" value="MBB5628219.1"/>
    <property type="molecule type" value="Genomic_DNA"/>
</dbReference>
<feature type="transmembrane region" description="Helical" evidence="1">
    <location>
        <begin position="180"/>
        <end position="201"/>
    </location>
</feature>
<evidence type="ECO:0000256" key="1">
    <source>
        <dbReference type="SAM" id="Phobius"/>
    </source>
</evidence>
<name>A0A7W8Z6G2_9ACTN</name>
<comment type="caution">
    <text evidence="3">The sequence shown here is derived from an EMBL/GenBank/DDBJ whole genome shotgun (WGS) entry which is preliminary data.</text>
</comment>
<keyword evidence="1" id="KW-0472">Membrane</keyword>
<sequence>MPARAVRPIHGLTVAVTATLGLWCLTALFGGVVAVSRVIVIGSVLDGEDVVLGALDAGDDLWALSWFAKVLTQAAAGVVFVVWLFRARANAEAMSPLRHRYATLWLVFGWILPVVSLFVPKGVVDDIWLASQRGPVTVRGRRPGLVRLWWTSWLCSTFVAWTVQRVFFRGEDLGDLRGAAVVEVVATAAGLTAAVLAVLVVRRITVFQELHRTAPAAGPGAA</sequence>
<keyword evidence="1" id="KW-1133">Transmembrane helix</keyword>
<evidence type="ECO:0000313" key="3">
    <source>
        <dbReference type="EMBL" id="MBB5628219.1"/>
    </source>
</evidence>
<feature type="transmembrane region" description="Helical" evidence="1">
    <location>
        <begin position="101"/>
        <end position="119"/>
    </location>
</feature>
<evidence type="ECO:0000313" key="4">
    <source>
        <dbReference type="Proteomes" id="UP000588112"/>
    </source>
</evidence>
<keyword evidence="1" id="KW-0812">Transmembrane</keyword>
<dbReference type="Pfam" id="PF14219">
    <property type="entry name" value="DUF4328"/>
    <property type="match status" value="1"/>
</dbReference>
<feature type="domain" description="DUF4328" evidence="2">
    <location>
        <begin position="53"/>
        <end position="205"/>
    </location>
</feature>
<gene>
    <name evidence="3" type="ORF">BJ981_003918</name>
</gene>
<dbReference type="Proteomes" id="UP000588112">
    <property type="component" value="Unassembled WGS sequence"/>
</dbReference>
<feature type="transmembrane region" description="Helical" evidence="1">
    <location>
        <begin position="12"/>
        <end position="41"/>
    </location>
</feature>
<reference evidence="3 4" key="1">
    <citation type="submission" date="2020-08" db="EMBL/GenBank/DDBJ databases">
        <title>Sequencing the genomes of 1000 actinobacteria strains.</title>
        <authorList>
            <person name="Klenk H.-P."/>
        </authorList>
    </citation>
    <scope>NUCLEOTIDE SEQUENCE [LARGE SCALE GENOMIC DNA]</scope>
    <source>
        <strain evidence="3 4">DSM 45790</strain>
    </source>
</reference>
<dbReference type="AlphaFoldDB" id="A0A7W8Z6G2"/>
<feature type="transmembrane region" description="Helical" evidence="1">
    <location>
        <begin position="61"/>
        <end position="85"/>
    </location>
</feature>
<proteinExistence type="predicted"/>
<evidence type="ECO:0000259" key="2">
    <source>
        <dbReference type="Pfam" id="PF14219"/>
    </source>
</evidence>
<dbReference type="InterPro" id="IPR025565">
    <property type="entry name" value="DUF4328"/>
</dbReference>
<keyword evidence="4" id="KW-1185">Reference proteome</keyword>
<dbReference type="RefSeq" id="WP_184612772.1">
    <property type="nucleotide sequence ID" value="NZ_BOOS01000064.1"/>
</dbReference>
<protein>
    <recommendedName>
        <fullName evidence="2">DUF4328 domain-containing protein</fullName>
    </recommendedName>
</protein>
<organism evidence="3 4">
    <name type="scientific">Sphaerisporangium krabiense</name>
    <dbReference type="NCBI Taxonomy" id="763782"/>
    <lineage>
        <taxon>Bacteria</taxon>
        <taxon>Bacillati</taxon>
        <taxon>Actinomycetota</taxon>
        <taxon>Actinomycetes</taxon>
        <taxon>Streptosporangiales</taxon>
        <taxon>Streptosporangiaceae</taxon>
        <taxon>Sphaerisporangium</taxon>
    </lineage>
</organism>